<dbReference type="EMBL" id="CAJNOK010001483">
    <property type="protein sequence ID" value="CAF0814244.1"/>
    <property type="molecule type" value="Genomic_DNA"/>
</dbReference>
<dbReference type="InterPro" id="IPR032675">
    <property type="entry name" value="LRR_dom_sf"/>
</dbReference>
<evidence type="ECO:0000313" key="1">
    <source>
        <dbReference type="EMBL" id="CAF0776139.1"/>
    </source>
</evidence>
<name>A0A813R1H8_9BILA</name>
<evidence type="ECO:0000313" key="5">
    <source>
        <dbReference type="Proteomes" id="UP000663829"/>
    </source>
</evidence>
<reference evidence="1" key="1">
    <citation type="submission" date="2021-02" db="EMBL/GenBank/DDBJ databases">
        <authorList>
            <person name="Nowell W R."/>
        </authorList>
    </citation>
    <scope>NUCLEOTIDE SEQUENCE</scope>
</reference>
<dbReference type="Gene3D" id="3.80.10.10">
    <property type="entry name" value="Ribonuclease Inhibitor"/>
    <property type="match status" value="1"/>
</dbReference>
<dbReference type="AlphaFoldDB" id="A0A813R1H8"/>
<organism evidence="1 5">
    <name type="scientific">Didymodactylos carnosus</name>
    <dbReference type="NCBI Taxonomy" id="1234261"/>
    <lineage>
        <taxon>Eukaryota</taxon>
        <taxon>Metazoa</taxon>
        <taxon>Spiralia</taxon>
        <taxon>Gnathifera</taxon>
        <taxon>Rotifera</taxon>
        <taxon>Eurotatoria</taxon>
        <taxon>Bdelloidea</taxon>
        <taxon>Philodinida</taxon>
        <taxon>Philodinidae</taxon>
        <taxon>Didymodactylos</taxon>
    </lineage>
</organism>
<dbReference type="Proteomes" id="UP000681722">
    <property type="component" value="Unassembled WGS sequence"/>
</dbReference>
<dbReference type="Proteomes" id="UP000682733">
    <property type="component" value="Unassembled WGS sequence"/>
</dbReference>
<dbReference type="EMBL" id="CAJOBA010001483">
    <property type="protein sequence ID" value="CAF3598187.1"/>
    <property type="molecule type" value="Genomic_DNA"/>
</dbReference>
<evidence type="ECO:0000313" key="2">
    <source>
        <dbReference type="EMBL" id="CAF0814244.1"/>
    </source>
</evidence>
<dbReference type="EMBL" id="CAJNOQ010000235">
    <property type="protein sequence ID" value="CAF0776139.1"/>
    <property type="molecule type" value="Genomic_DNA"/>
</dbReference>
<evidence type="ECO:0008006" key="6">
    <source>
        <dbReference type="Google" id="ProtNLM"/>
    </source>
</evidence>
<evidence type="ECO:0000313" key="3">
    <source>
        <dbReference type="EMBL" id="CAF3558695.1"/>
    </source>
</evidence>
<dbReference type="SUPFAM" id="SSF52058">
    <property type="entry name" value="L domain-like"/>
    <property type="match status" value="1"/>
</dbReference>
<proteinExistence type="predicted"/>
<keyword evidence="5" id="KW-1185">Reference proteome</keyword>
<protein>
    <recommendedName>
        <fullName evidence="6">EGF-like domain-containing protein</fullName>
    </recommendedName>
</protein>
<accession>A0A813R1H8</accession>
<dbReference type="PANTHER" id="PTHR47186:SF42">
    <property type="entry name" value="DISEASE RESISTANCE RPP13-LIKE PROTEIN 1"/>
    <property type="match status" value="1"/>
</dbReference>
<comment type="caution">
    <text evidence="1">The sequence shown here is derived from an EMBL/GenBank/DDBJ whole genome shotgun (WGS) entry which is preliminary data.</text>
</comment>
<dbReference type="PANTHER" id="PTHR47186">
    <property type="entry name" value="LEUCINE-RICH REPEAT-CONTAINING PROTEIN 57"/>
    <property type="match status" value="1"/>
</dbReference>
<evidence type="ECO:0000313" key="4">
    <source>
        <dbReference type="EMBL" id="CAF3598187.1"/>
    </source>
</evidence>
<dbReference type="EMBL" id="CAJOBC010000235">
    <property type="protein sequence ID" value="CAF3558695.1"/>
    <property type="molecule type" value="Genomic_DNA"/>
</dbReference>
<dbReference type="Proteomes" id="UP000677228">
    <property type="component" value="Unassembled WGS sequence"/>
</dbReference>
<sequence>MSTITASTKNCTLHYDRYKTLYSYSLTYHCQQVRSFPLSLSISEIVEKKLPLKISKSSHLSIESYSCENILWVIIESSQIEKIDKYAFSCKQLRLLSITDTNFTQPDQISDNIFHNAIQLQTIRLCRTNLKRLPMSIESLTNLTELILDDMYSLLSYPSIEKLTKLRYFHVFTNLNYFPLKYVEYLNNLHHIQIFHFGSRTIETFPKELFHLNGYQLTDISLYSENIQCSTCKTDWLKTIVKTLMLNGWYNRTRGLFPNKKFHLGTSQYYKLDILAYCGDMRTSGVVDDKLMLHNAPLCCNKGYYQCGIKANCTKYTSTFYRCKCLDGYYADSYDDCVEN</sequence>
<dbReference type="Proteomes" id="UP000663829">
    <property type="component" value="Unassembled WGS sequence"/>
</dbReference>
<gene>
    <name evidence="1" type="ORF">GPM918_LOCUS2202</name>
    <name evidence="2" type="ORF">OVA965_LOCUS5307</name>
    <name evidence="3" type="ORF">SRO942_LOCUS2202</name>
    <name evidence="4" type="ORF">TMI583_LOCUS5305</name>
</gene>
<dbReference type="OrthoDB" id="9994470at2759"/>